<dbReference type="EMBL" id="LR899010">
    <property type="protein sequence ID" value="CAD7081504.1"/>
    <property type="molecule type" value="Genomic_DNA"/>
</dbReference>
<evidence type="ECO:0000256" key="3">
    <source>
        <dbReference type="ARBA" id="ARBA00022771"/>
    </source>
</evidence>
<evidence type="ECO:0000256" key="7">
    <source>
        <dbReference type="SAM" id="MobiDB-lite"/>
    </source>
</evidence>
<evidence type="ECO:0000256" key="5">
    <source>
        <dbReference type="ARBA" id="ARBA00023125"/>
    </source>
</evidence>
<dbReference type="InterPro" id="IPR027806">
    <property type="entry name" value="HARBI1_dom"/>
</dbReference>
<evidence type="ECO:0000313" key="10">
    <source>
        <dbReference type="Proteomes" id="UP000594454"/>
    </source>
</evidence>
<evidence type="ECO:0000313" key="9">
    <source>
        <dbReference type="EMBL" id="CAD7081504.1"/>
    </source>
</evidence>
<dbReference type="InterPro" id="IPR006612">
    <property type="entry name" value="THAP_Znf"/>
</dbReference>
<dbReference type="AlphaFoldDB" id="A0A7R8UJ52"/>
<dbReference type="PROSITE" id="PS50950">
    <property type="entry name" value="ZF_THAP"/>
    <property type="match status" value="1"/>
</dbReference>
<dbReference type="Proteomes" id="UP000594454">
    <property type="component" value="Chromosome 2"/>
</dbReference>
<feature type="compositionally biased region" description="Polar residues" evidence="7">
    <location>
        <begin position="129"/>
        <end position="160"/>
    </location>
</feature>
<evidence type="ECO:0000259" key="8">
    <source>
        <dbReference type="PROSITE" id="PS50950"/>
    </source>
</evidence>
<reference evidence="9 10" key="1">
    <citation type="submission" date="2020-11" db="EMBL/GenBank/DDBJ databases">
        <authorList>
            <person name="Wallbank WR R."/>
            <person name="Pardo Diaz C."/>
            <person name="Kozak K."/>
            <person name="Martin S."/>
            <person name="Jiggins C."/>
            <person name="Moest M."/>
            <person name="Warren A I."/>
            <person name="Generalovic N T."/>
            <person name="Byers J.R.P. K."/>
            <person name="Montejo-Kovacevich G."/>
            <person name="Yen C E."/>
        </authorList>
    </citation>
    <scope>NUCLEOTIDE SEQUENCE [LARGE SCALE GENOMIC DNA]</scope>
</reference>
<dbReference type="SUPFAM" id="SSF57716">
    <property type="entry name" value="Glucocorticoid receptor-like (DNA-binding domain)"/>
    <property type="match status" value="1"/>
</dbReference>
<name>A0A7R8UJ52_HERIL</name>
<feature type="region of interest" description="Disordered" evidence="7">
    <location>
        <begin position="125"/>
        <end position="160"/>
    </location>
</feature>
<dbReference type="PANTHER" id="PTHR23080">
    <property type="entry name" value="THAP DOMAIN PROTEIN"/>
    <property type="match status" value="1"/>
</dbReference>
<dbReference type="InParanoid" id="A0A7R8UJ52"/>
<keyword evidence="3 6" id="KW-0863">Zinc-finger</keyword>
<dbReference type="OrthoDB" id="7782839at2759"/>
<evidence type="ECO:0000256" key="4">
    <source>
        <dbReference type="ARBA" id="ARBA00022833"/>
    </source>
</evidence>
<dbReference type="OMA" id="CHIMADQ"/>
<keyword evidence="2" id="KW-0479">Metal-binding</keyword>
<protein>
    <recommendedName>
        <fullName evidence="8">THAP-type domain-containing protein</fullName>
    </recommendedName>
</protein>
<evidence type="ECO:0000256" key="6">
    <source>
        <dbReference type="PROSITE-ProRule" id="PRU00309"/>
    </source>
</evidence>
<proteinExistence type="predicted"/>
<evidence type="ECO:0000256" key="1">
    <source>
        <dbReference type="ARBA" id="ARBA00001968"/>
    </source>
</evidence>
<comment type="cofactor">
    <cofactor evidence="1">
        <name>a divalent metal cation</name>
        <dbReference type="ChEBI" id="CHEBI:60240"/>
    </cofactor>
</comment>
<dbReference type="GO" id="GO:0008270">
    <property type="term" value="F:zinc ion binding"/>
    <property type="evidence" value="ECO:0007669"/>
    <property type="project" value="UniProtKB-KW"/>
</dbReference>
<keyword evidence="4" id="KW-0862">Zinc</keyword>
<dbReference type="GO" id="GO:0003677">
    <property type="term" value="F:DNA binding"/>
    <property type="evidence" value="ECO:0007669"/>
    <property type="project" value="UniProtKB-UniRule"/>
</dbReference>
<evidence type="ECO:0000256" key="2">
    <source>
        <dbReference type="ARBA" id="ARBA00022723"/>
    </source>
</evidence>
<dbReference type="Pfam" id="PF13359">
    <property type="entry name" value="DDE_Tnp_4"/>
    <property type="match status" value="1"/>
</dbReference>
<organism evidence="9 10">
    <name type="scientific">Hermetia illucens</name>
    <name type="common">Black soldier fly</name>
    <dbReference type="NCBI Taxonomy" id="343691"/>
    <lineage>
        <taxon>Eukaryota</taxon>
        <taxon>Metazoa</taxon>
        <taxon>Ecdysozoa</taxon>
        <taxon>Arthropoda</taxon>
        <taxon>Hexapoda</taxon>
        <taxon>Insecta</taxon>
        <taxon>Pterygota</taxon>
        <taxon>Neoptera</taxon>
        <taxon>Endopterygota</taxon>
        <taxon>Diptera</taxon>
        <taxon>Brachycera</taxon>
        <taxon>Stratiomyomorpha</taxon>
        <taxon>Stratiomyidae</taxon>
        <taxon>Hermetiinae</taxon>
        <taxon>Hermetia</taxon>
    </lineage>
</organism>
<sequence length="536" mass="60292">MSRKTPKHCFVPCCESNSVKTPWKLFLPVPKGTIRKKWIAVARRSPASLKSDLHCCEDHFDLKEDLQNYIKFSLRPTCRVFLKAGVLPRFFACQKDRARTAHPTEIRPAAAKLQRKRILANMLEEKSKPNTNHATKEMPQNIQPAEDSNPSQCESDASVAGKSSITTPVKRRVKVCNAWTATEESQHAEEAIPVPVQNVESCSSLKHSPRESTILPQDGSFPSVADAVYEYVPSVVSTPELIPEELLGSISRNSERRLERISKKPKIYIGVTDEWFFLLELLSRSAKIPLFNIILTMEKIKNNLPFDILGDEYDISAQQAAKLFRATVPIMAHFFGRLVFWPSKSRIQSALPLAFRAQYQKVQSILNCLEIEIEQPSNLLHQASTWSNYKKCNTAKFLISATPDGFINFVSEGFGGRCSDTEIVKNSKFLDVLPQKCHIMADQGFNHLESFLQGEKGCVLVRSPTARNNGTPTKEQVKETNRIASLRIHTERVVKQFREFAFLKPHAAIPIQSVDLLSDVVKIAAALINVQSPVIN</sequence>
<gene>
    <name evidence="9" type="ORF">HERILL_LOCUS4605</name>
</gene>
<feature type="domain" description="THAP-type" evidence="8">
    <location>
        <begin position="5"/>
        <end position="91"/>
    </location>
</feature>
<dbReference type="PANTHER" id="PTHR23080:SF144">
    <property type="entry name" value="SPINDLE AND KINETOCHORE ASSOCIATED COMPLEX SUBUNIT 3"/>
    <property type="match status" value="1"/>
</dbReference>
<keyword evidence="10" id="KW-1185">Reference proteome</keyword>
<accession>A0A7R8UJ52</accession>
<dbReference type="SMART" id="SM00980">
    <property type="entry name" value="THAP"/>
    <property type="match status" value="1"/>
</dbReference>
<keyword evidence="5 6" id="KW-0238">DNA-binding</keyword>